<reference evidence="5" key="1">
    <citation type="submission" date="2016-11" db="EMBL/GenBank/DDBJ databases">
        <authorList>
            <person name="Varghese N."/>
            <person name="Submissions S."/>
        </authorList>
    </citation>
    <scope>NUCLEOTIDE SEQUENCE [LARGE SCALE GENOMIC DNA]</scope>
    <source>
        <strain evidence="5">DSM 9756</strain>
    </source>
</reference>
<dbReference type="GO" id="GO:0000160">
    <property type="term" value="P:phosphorelay signal transduction system"/>
    <property type="evidence" value="ECO:0007669"/>
    <property type="project" value="InterPro"/>
</dbReference>
<feature type="domain" description="Response regulatory" evidence="3">
    <location>
        <begin position="24"/>
        <end position="140"/>
    </location>
</feature>
<dbReference type="RefSeq" id="WP_084076459.1">
    <property type="nucleotide sequence ID" value="NZ_FQVB01000024.1"/>
</dbReference>
<dbReference type="EMBL" id="FQVB01000024">
    <property type="protein sequence ID" value="SHF69452.1"/>
    <property type="molecule type" value="Genomic_DNA"/>
</dbReference>
<dbReference type="CDD" id="cd00156">
    <property type="entry name" value="REC"/>
    <property type="match status" value="1"/>
</dbReference>
<evidence type="ECO:0000256" key="1">
    <source>
        <dbReference type="ARBA" id="ARBA00022553"/>
    </source>
</evidence>
<dbReference type="InterPro" id="IPR050595">
    <property type="entry name" value="Bact_response_regulator"/>
</dbReference>
<evidence type="ECO:0000256" key="2">
    <source>
        <dbReference type="PROSITE-ProRule" id="PRU00169"/>
    </source>
</evidence>
<sequence>MEAVDQTREPAQPAGPLPRLDGCRMLLVDDEPNLLEVGEQLLSLQGIRALTASSGEEALEILRSTRPLPDCIILDLNMPGMGGAGCLREIIHAWPDLPVIVSTGYLETETRSRLLAMGAFDCVEKPYRFETVLDMARRALWVKQGSR</sequence>
<dbReference type="SUPFAM" id="SSF52172">
    <property type="entry name" value="CheY-like"/>
    <property type="match status" value="1"/>
</dbReference>
<dbReference type="Proteomes" id="UP000184076">
    <property type="component" value="Unassembled WGS sequence"/>
</dbReference>
<accession>A0A1M5DRM9</accession>
<dbReference type="Pfam" id="PF00072">
    <property type="entry name" value="Response_reg"/>
    <property type="match status" value="1"/>
</dbReference>
<evidence type="ECO:0000313" key="4">
    <source>
        <dbReference type="EMBL" id="SHF69452.1"/>
    </source>
</evidence>
<dbReference type="PANTHER" id="PTHR44591:SF3">
    <property type="entry name" value="RESPONSE REGULATORY DOMAIN-CONTAINING PROTEIN"/>
    <property type="match status" value="1"/>
</dbReference>
<feature type="modified residue" description="4-aspartylphosphate" evidence="2">
    <location>
        <position position="75"/>
    </location>
</feature>
<evidence type="ECO:0000259" key="3">
    <source>
        <dbReference type="PROSITE" id="PS50110"/>
    </source>
</evidence>
<dbReference type="Gene3D" id="3.40.50.2300">
    <property type="match status" value="1"/>
</dbReference>
<evidence type="ECO:0000313" key="5">
    <source>
        <dbReference type="Proteomes" id="UP000184076"/>
    </source>
</evidence>
<dbReference type="PANTHER" id="PTHR44591">
    <property type="entry name" value="STRESS RESPONSE REGULATOR PROTEIN 1"/>
    <property type="match status" value="1"/>
</dbReference>
<proteinExistence type="predicted"/>
<dbReference type="PROSITE" id="PS50110">
    <property type="entry name" value="RESPONSE_REGULATORY"/>
    <property type="match status" value="1"/>
</dbReference>
<keyword evidence="1 2" id="KW-0597">Phosphoprotein</keyword>
<gene>
    <name evidence="4" type="ORF">SAMN02745206_02499</name>
</gene>
<dbReference type="AlphaFoldDB" id="A0A1M5DRM9"/>
<protein>
    <submittedName>
        <fullName evidence="4">Response regulator receiver domain-containing protein</fullName>
    </submittedName>
</protein>
<dbReference type="SMART" id="SM00448">
    <property type="entry name" value="REC"/>
    <property type="match status" value="1"/>
</dbReference>
<dbReference type="STRING" id="1121391.SAMN02745206_02499"/>
<name>A0A1M5DRM9_9BACT</name>
<dbReference type="InterPro" id="IPR001789">
    <property type="entry name" value="Sig_transdc_resp-reg_receiver"/>
</dbReference>
<dbReference type="OrthoDB" id="9800029at2"/>
<organism evidence="4 5">
    <name type="scientific">Desulfacinum infernum DSM 9756</name>
    <dbReference type="NCBI Taxonomy" id="1121391"/>
    <lineage>
        <taxon>Bacteria</taxon>
        <taxon>Pseudomonadati</taxon>
        <taxon>Thermodesulfobacteriota</taxon>
        <taxon>Syntrophobacteria</taxon>
        <taxon>Syntrophobacterales</taxon>
        <taxon>Syntrophobacteraceae</taxon>
        <taxon>Desulfacinum</taxon>
    </lineage>
</organism>
<dbReference type="InterPro" id="IPR011006">
    <property type="entry name" value="CheY-like_superfamily"/>
</dbReference>
<keyword evidence="5" id="KW-1185">Reference proteome</keyword>